<dbReference type="FunFam" id="2.60.40.10:FF:001452">
    <property type="entry name" value="Uncharacterized protein, isoform F"/>
    <property type="match status" value="1"/>
</dbReference>
<feature type="domain" description="Ig-like" evidence="22">
    <location>
        <begin position="312"/>
        <end position="395"/>
    </location>
</feature>
<dbReference type="InterPro" id="IPR018097">
    <property type="entry name" value="EGF_Ca-bd_CS"/>
</dbReference>
<dbReference type="SUPFAM" id="SSF57184">
    <property type="entry name" value="Growth factor receptor domain"/>
    <property type="match status" value="1"/>
</dbReference>
<evidence type="ECO:0000256" key="9">
    <source>
        <dbReference type="ARBA" id="ARBA00022737"/>
    </source>
</evidence>
<evidence type="ECO:0000256" key="3">
    <source>
        <dbReference type="ARBA" id="ARBA00007343"/>
    </source>
</evidence>
<dbReference type="InterPro" id="IPR009030">
    <property type="entry name" value="Growth_fac_rcpt_cys_sf"/>
</dbReference>
<dbReference type="PRINTS" id="PR00249">
    <property type="entry name" value="GPCRSECRETIN"/>
</dbReference>
<dbReference type="PANTHER" id="PTHR12011">
    <property type="entry name" value="ADHESION G-PROTEIN COUPLED RECEPTOR"/>
    <property type="match status" value="1"/>
</dbReference>
<evidence type="ECO:0000259" key="20">
    <source>
        <dbReference type="PROSITE" id="PS50221"/>
    </source>
</evidence>
<keyword evidence="4" id="KW-1003">Cell membrane</keyword>
<dbReference type="FunFam" id="2.10.25.10:FF:000038">
    <property type="entry name" value="Fibrillin 2"/>
    <property type="match status" value="2"/>
</dbReference>
<feature type="transmembrane region" description="Helical" evidence="18">
    <location>
        <begin position="938"/>
        <end position="957"/>
    </location>
</feature>
<keyword evidence="15" id="KW-0325">Glycoprotein</keyword>
<dbReference type="PRINTS" id="PR01278">
    <property type="entry name" value="CD97PROTEIN"/>
</dbReference>
<comment type="caution">
    <text evidence="23">The sequence shown here is derived from an EMBL/GenBank/DDBJ whole genome shotgun (WGS) entry which is preliminary data.</text>
</comment>
<dbReference type="SMART" id="SM00179">
    <property type="entry name" value="EGF_CA"/>
    <property type="match status" value="4"/>
</dbReference>
<evidence type="ECO:0000256" key="12">
    <source>
        <dbReference type="ARBA" id="ARBA00022989"/>
    </source>
</evidence>
<dbReference type="InterPro" id="IPR003599">
    <property type="entry name" value="Ig_sub"/>
</dbReference>
<evidence type="ECO:0000259" key="19">
    <source>
        <dbReference type="PROSITE" id="PS50026"/>
    </source>
</evidence>
<organism evidence="23 24">
    <name type="scientific">Clarias magur</name>
    <name type="common">Asian catfish</name>
    <name type="synonym">Macropteronotus magur</name>
    <dbReference type="NCBI Taxonomy" id="1594786"/>
    <lineage>
        <taxon>Eukaryota</taxon>
        <taxon>Metazoa</taxon>
        <taxon>Chordata</taxon>
        <taxon>Craniata</taxon>
        <taxon>Vertebrata</taxon>
        <taxon>Euteleostomi</taxon>
        <taxon>Actinopterygii</taxon>
        <taxon>Neopterygii</taxon>
        <taxon>Teleostei</taxon>
        <taxon>Ostariophysi</taxon>
        <taxon>Siluriformes</taxon>
        <taxon>Clariidae</taxon>
        <taxon>Clarias</taxon>
    </lineage>
</organism>
<feature type="domain" description="EGF-like" evidence="19">
    <location>
        <begin position="474"/>
        <end position="513"/>
    </location>
</feature>
<evidence type="ECO:0000256" key="18">
    <source>
        <dbReference type="SAM" id="Phobius"/>
    </source>
</evidence>
<evidence type="ECO:0000256" key="7">
    <source>
        <dbReference type="ARBA" id="ARBA00022692"/>
    </source>
</evidence>
<evidence type="ECO:0000256" key="13">
    <source>
        <dbReference type="ARBA" id="ARBA00023136"/>
    </source>
</evidence>
<dbReference type="FunFam" id="2.60.40.10:FF:000357">
    <property type="entry name" value="Fc receptor like 1"/>
    <property type="match status" value="2"/>
</dbReference>
<evidence type="ECO:0000256" key="6">
    <source>
        <dbReference type="ARBA" id="ARBA00022536"/>
    </source>
</evidence>
<evidence type="ECO:0000259" key="22">
    <source>
        <dbReference type="PROSITE" id="PS50835"/>
    </source>
</evidence>
<dbReference type="InterPro" id="IPR003598">
    <property type="entry name" value="Ig_sub2"/>
</dbReference>
<dbReference type="GO" id="GO:0007189">
    <property type="term" value="P:adenylate cyclase-activating G protein-coupled receptor signaling pathway"/>
    <property type="evidence" value="ECO:0007669"/>
    <property type="project" value="TreeGrafter"/>
</dbReference>
<dbReference type="InterPro" id="IPR057244">
    <property type="entry name" value="GAIN_B"/>
</dbReference>
<evidence type="ECO:0000256" key="11">
    <source>
        <dbReference type="ARBA" id="ARBA00022889"/>
    </source>
</evidence>
<dbReference type="PANTHER" id="PTHR12011:SF433">
    <property type="entry name" value="ADHESION G PROTEIN-COUPLED RECEPTOR E1-LIKE-RELATED"/>
    <property type="match status" value="1"/>
</dbReference>
<feature type="domain" description="G-protein coupled receptors family 2 profile 2" evidence="21">
    <location>
        <begin position="874"/>
        <end position="1115"/>
    </location>
</feature>
<feature type="transmembrane region" description="Helical" evidence="18">
    <location>
        <begin position="876"/>
        <end position="899"/>
    </location>
</feature>
<keyword evidence="14" id="KW-1015">Disulfide bond</keyword>
<feature type="domain" description="EGF-like" evidence="19">
    <location>
        <begin position="564"/>
        <end position="607"/>
    </location>
</feature>
<keyword evidence="5" id="KW-0964">Secreted</keyword>
<dbReference type="GO" id="GO:0005576">
    <property type="term" value="C:extracellular region"/>
    <property type="evidence" value="ECO:0007669"/>
    <property type="project" value="UniProtKB-SubCell"/>
</dbReference>
<protein>
    <submittedName>
        <fullName evidence="23">CD97 antigen-like isoform X1</fullName>
    </submittedName>
</protein>
<dbReference type="GO" id="GO:0030855">
    <property type="term" value="P:epithelial cell differentiation"/>
    <property type="evidence" value="ECO:0007669"/>
    <property type="project" value="UniProtKB-ARBA"/>
</dbReference>
<keyword evidence="8" id="KW-0732">Signal</keyword>
<feature type="domain" description="GAIN-B" evidence="20">
    <location>
        <begin position="729"/>
        <end position="869"/>
    </location>
</feature>
<dbReference type="AlphaFoldDB" id="A0A8J4WWP4"/>
<dbReference type="SMART" id="SM00408">
    <property type="entry name" value="IGc2"/>
    <property type="match status" value="4"/>
</dbReference>
<keyword evidence="13 18" id="KW-0472">Membrane</keyword>
<evidence type="ECO:0000256" key="1">
    <source>
        <dbReference type="ARBA" id="ARBA00004613"/>
    </source>
</evidence>
<dbReference type="FunFam" id="2.10.25.10:FF:000014">
    <property type="entry name" value="Latent-transforming growth factor beta-binding protein 3"/>
    <property type="match status" value="1"/>
</dbReference>
<dbReference type="InterPro" id="IPR000832">
    <property type="entry name" value="GPCR_2_secretin-like"/>
</dbReference>
<dbReference type="SUPFAM" id="SSF57196">
    <property type="entry name" value="EGF/Laminin"/>
    <property type="match status" value="1"/>
</dbReference>
<feature type="transmembrane region" description="Helical" evidence="18">
    <location>
        <begin position="1091"/>
        <end position="1114"/>
    </location>
</feature>
<feature type="domain" description="EGF-like" evidence="19">
    <location>
        <begin position="426"/>
        <end position="462"/>
    </location>
</feature>
<dbReference type="SMART" id="SM00409">
    <property type="entry name" value="IG"/>
    <property type="match status" value="4"/>
</dbReference>
<dbReference type="InterPro" id="IPR000152">
    <property type="entry name" value="EGF-type_Asp/Asn_hydroxyl_site"/>
</dbReference>
<dbReference type="SUPFAM" id="SSF81321">
    <property type="entry name" value="Family A G protein-coupled receptor-like"/>
    <property type="match status" value="1"/>
</dbReference>
<keyword evidence="7 18" id="KW-0812">Transmembrane</keyword>
<feature type="domain" description="Ig-like" evidence="22">
    <location>
        <begin position="225"/>
        <end position="309"/>
    </location>
</feature>
<keyword evidence="6 17" id="KW-0245">EGF-like domain</keyword>
<dbReference type="InterPro" id="IPR017981">
    <property type="entry name" value="GPCR_2-like_7TM"/>
</dbReference>
<feature type="transmembrane region" description="Helical" evidence="18">
    <location>
        <begin position="911"/>
        <end position="932"/>
    </location>
</feature>
<dbReference type="InterPro" id="IPR000742">
    <property type="entry name" value="EGF"/>
</dbReference>
<feature type="transmembrane region" description="Helical" evidence="18">
    <location>
        <begin position="978"/>
        <end position="998"/>
    </location>
</feature>
<evidence type="ECO:0000256" key="14">
    <source>
        <dbReference type="ARBA" id="ARBA00023157"/>
    </source>
</evidence>
<proteinExistence type="inferred from homology"/>
<dbReference type="Pfam" id="PF13927">
    <property type="entry name" value="Ig_3"/>
    <property type="match status" value="3"/>
</dbReference>
<feature type="domain" description="Ig-like" evidence="22">
    <location>
        <begin position="133"/>
        <end position="217"/>
    </location>
</feature>
<keyword evidence="10" id="KW-0106">Calcium</keyword>
<reference evidence="23" key="1">
    <citation type="submission" date="2020-07" db="EMBL/GenBank/DDBJ databases">
        <title>Clarias magur genome sequencing, assembly and annotation.</title>
        <authorList>
            <person name="Kushwaha B."/>
            <person name="Kumar R."/>
            <person name="Das P."/>
            <person name="Joshi C.G."/>
            <person name="Kumar D."/>
            <person name="Nagpure N.S."/>
            <person name="Pandey M."/>
            <person name="Agarwal S."/>
            <person name="Srivastava S."/>
            <person name="Singh M."/>
            <person name="Sahoo L."/>
            <person name="Jayasankar P."/>
            <person name="Meher P.K."/>
            <person name="Koringa P.G."/>
            <person name="Iquebal M.A."/>
            <person name="Das S.P."/>
            <person name="Bit A."/>
            <person name="Patnaik S."/>
            <person name="Patel N."/>
            <person name="Shah T.M."/>
            <person name="Hinsu A."/>
            <person name="Jena J.K."/>
        </authorList>
    </citation>
    <scope>NUCLEOTIDE SEQUENCE</scope>
    <source>
        <strain evidence="23">CIFAMagur01</strain>
        <tissue evidence="23">Testis</tissue>
    </source>
</reference>
<dbReference type="PROSITE" id="PS00010">
    <property type="entry name" value="ASX_HYDROXYL"/>
    <property type="match status" value="4"/>
</dbReference>
<dbReference type="GO" id="GO:0007155">
    <property type="term" value="P:cell adhesion"/>
    <property type="evidence" value="ECO:0007669"/>
    <property type="project" value="UniProtKB-KW"/>
</dbReference>
<sequence length="1149" mass="125798">MRLSIIGVETRTHARARARPGDQDEDEDEVQIHVLVLLAQKPAVSVEPRSAAVKQDETVSFRCKVTSGAQPVQLEWKRPNNQPLADNVKVGPDGSVLTIAFARPGNQGQYRCIATNAQGKGTITASLTVKQPPKLRVNPSGQARVRVGEVASLECQATGRPRPSITWIKQEAGRERELVSTTTDTSVTVKVTAKDVGTLVCRAQNKDGTAEEKVELRVEGGAIEPKATVDATDMVVVEGQTVTMHCQATGSPTPVITWSKLRAPLPWQYRTEGGTLILSNVGRQDSGQYICNATNSAGFSEAYVQMEVDTKPYATTIPDIVTARRGDAMHVQCVAHGSHPITYRWTRVGGAVMSSKAKFKDGVLMIAQLKVTDSGTYKCVATNHIGTSETFTTVTVKGLLLLLVFADEAEAGCSLGYQMMNGVCKDENECEGNPCGNHSNCYNTPGSYYCQCKKGFKNYYKATNFTAITGQCQDINECTVSGSSPCPANSKCQNTIGSYQCVCLPGFQDKQVGSTFICADVNECTLMPTVCGPHGVCINTPGNFACSCSMGFRNQGQSHTPCEDIDECDGEEHVCGQGGNCSNSEGSYLCQCKSGYSNYGNNQTKCTELKCNRFNNTSEMVGTVMDDLLDLFTTSCGSLSASSKERRSGETLLQNLLNVTGGVLSGRNLNSSSTLSVFFGAVENTMRLIAPQLKKNTTRMDNEETEAWLTVRKDLTPPTGPVTLVTDNVQLNTSWETAVGANYPGFAYVALVSYKSLNSTNVSPPVKTGAETSHINTTYLLNSEVVTALISNTDTHSLPEPVTLTFRHKNEREVSKGLNYSCVYWAGDEGGGTWSGEGCVKAVFNSTHAMCKWQHLSSFAVLMALYPIEDTFELVWITRAGLTISIICLFFCILTFLLCRSIHGTRTTIHLHLCVCLFIANIIFLFFITSTANKAGCASVAALLHFFYLAAFCFMLLEGVQLYRMLVLVFHTTLHPMYLYAVGYGIPLVIVVISAIAFPSGYGTERHCWLSLEQNFIWSFFAPVCIIVLLNSFFFMLTVWKLVRKFSSLNPDVSKLKRIRGFVLTAVAQLCVLGGMWVFGCFLFQEQGTLVMAYLFTLFNSLQGALIFIMHCLMSKQVREEYRKHFGRVCKSEKKKYSDYSTNQSSSSR</sequence>
<dbReference type="FunFam" id="1.20.1070.10:FF:000136">
    <property type="entry name" value="Adhesion G protein-coupled receptor E5"/>
    <property type="match status" value="1"/>
</dbReference>
<dbReference type="PROSITE" id="PS50221">
    <property type="entry name" value="GAIN_B"/>
    <property type="match status" value="1"/>
</dbReference>
<dbReference type="Pfam" id="PF00002">
    <property type="entry name" value="7tm_2"/>
    <property type="match status" value="1"/>
</dbReference>
<comment type="subcellular location">
    <subcellularLocation>
        <location evidence="2">Cell membrane</location>
        <topology evidence="2">Multi-pass membrane protein</topology>
    </subcellularLocation>
    <subcellularLocation>
        <location evidence="1">Secreted</location>
    </subcellularLocation>
</comment>
<evidence type="ECO:0000256" key="8">
    <source>
        <dbReference type="ARBA" id="ARBA00022729"/>
    </source>
</evidence>
<feature type="transmembrane region" description="Helical" evidence="18">
    <location>
        <begin position="1061"/>
        <end position="1085"/>
    </location>
</feature>
<dbReference type="Gene3D" id="2.60.40.10">
    <property type="entry name" value="Immunoglobulins"/>
    <property type="match status" value="4"/>
</dbReference>
<dbReference type="Pfam" id="PF07645">
    <property type="entry name" value="EGF_CA"/>
    <property type="match status" value="4"/>
</dbReference>
<dbReference type="GO" id="GO:0007166">
    <property type="term" value="P:cell surface receptor signaling pathway"/>
    <property type="evidence" value="ECO:0007669"/>
    <property type="project" value="InterPro"/>
</dbReference>
<dbReference type="InterPro" id="IPR036179">
    <property type="entry name" value="Ig-like_dom_sf"/>
</dbReference>
<dbReference type="GO" id="GO:0004930">
    <property type="term" value="F:G protein-coupled receptor activity"/>
    <property type="evidence" value="ECO:0007669"/>
    <property type="project" value="InterPro"/>
</dbReference>
<dbReference type="InterPro" id="IPR013098">
    <property type="entry name" value="Ig_I-set"/>
</dbReference>
<evidence type="ECO:0000313" key="23">
    <source>
        <dbReference type="EMBL" id="KAF5893521.1"/>
    </source>
</evidence>
<dbReference type="PROSITE" id="PS50261">
    <property type="entry name" value="G_PROTEIN_RECEP_F2_4"/>
    <property type="match status" value="1"/>
</dbReference>
<dbReference type="PROSITE" id="PS50835">
    <property type="entry name" value="IG_LIKE"/>
    <property type="match status" value="4"/>
</dbReference>
<dbReference type="Pfam" id="PF01825">
    <property type="entry name" value="GPS"/>
    <property type="match status" value="1"/>
</dbReference>
<dbReference type="PROSITE" id="PS01187">
    <property type="entry name" value="EGF_CA"/>
    <property type="match status" value="2"/>
</dbReference>
<evidence type="ECO:0000256" key="16">
    <source>
        <dbReference type="ARBA" id="ARBA00023319"/>
    </source>
</evidence>
<dbReference type="Gene3D" id="2.10.25.10">
    <property type="entry name" value="Laminin"/>
    <property type="match status" value="4"/>
</dbReference>
<dbReference type="EMBL" id="QNUK01000429">
    <property type="protein sequence ID" value="KAF5893521.1"/>
    <property type="molecule type" value="Genomic_DNA"/>
</dbReference>
<dbReference type="InterPro" id="IPR046338">
    <property type="entry name" value="GAIN_dom_sf"/>
</dbReference>
<dbReference type="PROSITE" id="PS50026">
    <property type="entry name" value="EGF_3"/>
    <property type="match status" value="4"/>
</dbReference>
<keyword evidence="12 18" id="KW-1133">Transmembrane helix</keyword>
<feature type="domain" description="Ig-like" evidence="22">
    <location>
        <begin position="42"/>
        <end position="128"/>
    </location>
</feature>
<dbReference type="InterPro" id="IPR003056">
    <property type="entry name" value="GPCR_2_ADGRE2_ADGRE5"/>
</dbReference>
<keyword evidence="9" id="KW-0677">Repeat</keyword>
<dbReference type="InterPro" id="IPR013783">
    <property type="entry name" value="Ig-like_fold"/>
</dbReference>
<dbReference type="GO" id="GO:0005886">
    <property type="term" value="C:plasma membrane"/>
    <property type="evidence" value="ECO:0007669"/>
    <property type="project" value="UniProtKB-SubCell"/>
</dbReference>
<dbReference type="InterPro" id="IPR001881">
    <property type="entry name" value="EGF-like_Ca-bd_dom"/>
</dbReference>
<dbReference type="InterPro" id="IPR049883">
    <property type="entry name" value="NOTCH1_EGF-like"/>
</dbReference>
<feature type="transmembrane region" description="Helical" evidence="18">
    <location>
        <begin position="1018"/>
        <end position="1040"/>
    </location>
</feature>
<gene>
    <name evidence="23" type="ORF">DAT39_016776</name>
</gene>
<keyword evidence="16" id="KW-0393">Immunoglobulin domain</keyword>
<evidence type="ECO:0000256" key="10">
    <source>
        <dbReference type="ARBA" id="ARBA00022837"/>
    </source>
</evidence>
<dbReference type="SMART" id="SM00303">
    <property type="entry name" value="GPS"/>
    <property type="match status" value="1"/>
</dbReference>
<keyword evidence="24" id="KW-1185">Reference proteome</keyword>
<evidence type="ECO:0000313" key="24">
    <source>
        <dbReference type="Proteomes" id="UP000727407"/>
    </source>
</evidence>
<name>A0A8J4WWP4_CLAMG</name>
<feature type="domain" description="EGF-like" evidence="19">
    <location>
        <begin position="520"/>
        <end position="555"/>
    </location>
</feature>
<evidence type="ECO:0000256" key="4">
    <source>
        <dbReference type="ARBA" id="ARBA00022475"/>
    </source>
</evidence>
<dbReference type="Gene3D" id="1.20.1070.10">
    <property type="entry name" value="Rhodopsin 7-helix transmembrane proteins"/>
    <property type="match status" value="1"/>
</dbReference>
<comment type="similarity">
    <text evidence="3">Belongs to the G-protein coupled receptor 2 family. Adhesion G-protein coupled receptor (ADGR) subfamily.</text>
</comment>
<dbReference type="Gene3D" id="2.60.220.50">
    <property type="match status" value="1"/>
</dbReference>
<feature type="non-terminal residue" evidence="23">
    <location>
        <position position="1149"/>
    </location>
</feature>
<dbReference type="InterPro" id="IPR000203">
    <property type="entry name" value="GPS"/>
</dbReference>
<dbReference type="SUPFAM" id="SSF48726">
    <property type="entry name" value="Immunoglobulin"/>
    <property type="match status" value="4"/>
</dbReference>
<comment type="caution">
    <text evidence="17">Lacks conserved residue(s) required for the propagation of feature annotation.</text>
</comment>
<dbReference type="SMART" id="SM00181">
    <property type="entry name" value="EGF"/>
    <property type="match status" value="4"/>
</dbReference>
<keyword evidence="11" id="KW-0130">Cell adhesion</keyword>
<dbReference type="GO" id="GO:0005509">
    <property type="term" value="F:calcium ion binding"/>
    <property type="evidence" value="ECO:0007669"/>
    <property type="project" value="InterPro"/>
</dbReference>
<dbReference type="Pfam" id="PF07679">
    <property type="entry name" value="I-set"/>
    <property type="match status" value="1"/>
</dbReference>
<evidence type="ECO:0000256" key="5">
    <source>
        <dbReference type="ARBA" id="ARBA00022525"/>
    </source>
</evidence>
<dbReference type="CDD" id="cd00054">
    <property type="entry name" value="EGF_CA"/>
    <property type="match status" value="4"/>
</dbReference>
<accession>A0A8J4WWP4</accession>
<evidence type="ECO:0000256" key="17">
    <source>
        <dbReference type="PROSITE-ProRule" id="PRU00076"/>
    </source>
</evidence>
<evidence type="ECO:0000259" key="21">
    <source>
        <dbReference type="PROSITE" id="PS50261"/>
    </source>
</evidence>
<evidence type="ECO:0000256" key="2">
    <source>
        <dbReference type="ARBA" id="ARBA00004651"/>
    </source>
</evidence>
<dbReference type="OrthoDB" id="1100386at2759"/>
<dbReference type="Proteomes" id="UP000727407">
    <property type="component" value="Unassembled WGS sequence"/>
</dbReference>
<evidence type="ECO:0000256" key="15">
    <source>
        <dbReference type="ARBA" id="ARBA00023180"/>
    </source>
</evidence>
<dbReference type="InterPro" id="IPR007110">
    <property type="entry name" value="Ig-like_dom"/>
</dbReference>